<accession>A0AAW1NW76</accession>
<feature type="transmembrane region" description="Helical" evidence="7">
    <location>
        <begin position="119"/>
        <end position="140"/>
    </location>
</feature>
<feature type="region of interest" description="Disordered" evidence="6">
    <location>
        <begin position="603"/>
        <end position="656"/>
    </location>
</feature>
<evidence type="ECO:0000259" key="8">
    <source>
        <dbReference type="Pfam" id="PF00955"/>
    </source>
</evidence>
<evidence type="ECO:0000256" key="7">
    <source>
        <dbReference type="SAM" id="Phobius"/>
    </source>
</evidence>
<evidence type="ECO:0000256" key="6">
    <source>
        <dbReference type="SAM" id="MobiDB-lite"/>
    </source>
</evidence>
<proteinExistence type="inferred from homology"/>
<dbReference type="GO" id="GO:0050801">
    <property type="term" value="P:monoatomic ion homeostasis"/>
    <property type="evidence" value="ECO:0007669"/>
    <property type="project" value="TreeGrafter"/>
</dbReference>
<gene>
    <name evidence="9" type="ORF">WJX73_004868</name>
</gene>
<dbReference type="InterPro" id="IPR011531">
    <property type="entry name" value="HCO3_transpt-like_TM_dom"/>
</dbReference>
<evidence type="ECO:0000256" key="1">
    <source>
        <dbReference type="ARBA" id="ARBA00004141"/>
    </source>
</evidence>
<feature type="transmembrane region" description="Helical" evidence="7">
    <location>
        <begin position="330"/>
        <end position="350"/>
    </location>
</feature>
<organism evidence="9 10">
    <name type="scientific">Symbiochloris irregularis</name>
    <dbReference type="NCBI Taxonomy" id="706552"/>
    <lineage>
        <taxon>Eukaryota</taxon>
        <taxon>Viridiplantae</taxon>
        <taxon>Chlorophyta</taxon>
        <taxon>core chlorophytes</taxon>
        <taxon>Trebouxiophyceae</taxon>
        <taxon>Trebouxiales</taxon>
        <taxon>Trebouxiaceae</taxon>
        <taxon>Symbiochloris</taxon>
    </lineage>
</organism>
<feature type="transmembrane region" description="Helical" evidence="7">
    <location>
        <begin position="527"/>
        <end position="545"/>
    </location>
</feature>
<comment type="similarity">
    <text evidence="2">Belongs to the anion exchanger (TC 2.A.31.3) family.</text>
</comment>
<name>A0AAW1NW76_9CHLO</name>
<feature type="transmembrane region" description="Helical" evidence="7">
    <location>
        <begin position="237"/>
        <end position="256"/>
    </location>
</feature>
<feature type="transmembrane region" description="Helical" evidence="7">
    <location>
        <begin position="551"/>
        <end position="569"/>
    </location>
</feature>
<evidence type="ECO:0000313" key="10">
    <source>
        <dbReference type="Proteomes" id="UP001465755"/>
    </source>
</evidence>
<sequence>MKYSFLYGGGIANDFRRRLPFYASDWSDGKQYTYRLLAPATYIFFASAVPALAFGEQMTRETGGIMTGVQVLAATGATGLIQALLGGQPLLIVGVAEPIVLMYGYMYAFMQGKLPLDMFLVWAAWVNVWTAVMLFVLALVGSCKYISRFTRFSGELFGFLIAVLFIQQFVKGLVEGFRPEVQTFQNAPHSPESQQFPYLYINGIWSVFLGFGLLYTSWQLHNARRWIIGPVWFRNVLADYGVVSMVWLWTGISYSVKHTPSGTIRRLVLPNTWSYHSFWTVAGRMSELEGKWIAGAVVPAIIITILFYFDHSVSSQMAQRPEFNLRKPSAYNYDLCLLAVMTLACGLLGLPPVNGVLPQAPMHTERLGTMRGLQTRDRLAKAAKRSLARDPDNTKAALAEMAAEAKKLNSHADPYVQCAQSDAGTADADCHLDPDKLDAALDRIIPYEVAEQRWSGALQSGLVAACLAITPLLKFIPEAVLWGYFAYMGIASLPGSQFFERMVLLFSDPRQRSATAARWGHEYWEAVPLRVIAAFTAFQFVYVGLVYGLTWWHIVGSIFPVPILLLVPIRQFIMPWVFTEKYLNLLDPAGFVVEDKGVKKTLPDEELANGTPAANPDRTASAHGAASGDLDQAPGLRRRSESAHVKESKPAHVRQM</sequence>
<feature type="transmembrane region" description="Helical" evidence="7">
    <location>
        <begin position="198"/>
        <end position="216"/>
    </location>
</feature>
<reference evidence="9 10" key="1">
    <citation type="journal article" date="2024" name="Nat. Commun.">
        <title>Phylogenomics reveals the evolutionary origins of lichenization in chlorophyte algae.</title>
        <authorList>
            <person name="Puginier C."/>
            <person name="Libourel C."/>
            <person name="Otte J."/>
            <person name="Skaloud P."/>
            <person name="Haon M."/>
            <person name="Grisel S."/>
            <person name="Petersen M."/>
            <person name="Berrin J.G."/>
            <person name="Delaux P.M."/>
            <person name="Dal Grande F."/>
            <person name="Keller J."/>
        </authorList>
    </citation>
    <scope>NUCLEOTIDE SEQUENCE [LARGE SCALE GENOMIC DNA]</scope>
    <source>
        <strain evidence="9 10">SAG 2036</strain>
    </source>
</reference>
<feature type="transmembrane region" description="Helical" evidence="7">
    <location>
        <begin position="152"/>
        <end position="170"/>
    </location>
</feature>
<feature type="domain" description="Bicarbonate transporter-like transmembrane" evidence="8">
    <location>
        <begin position="448"/>
        <end position="587"/>
    </location>
</feature>
<feature type="transmembrane region" description="Helical" evidence="7">
    <location>
        <begin position="65"/>
        <end position="85"/>
    </location>
</feature>
<feature type="transmembrane region" description="Helical" evidence="7">
    <location>
        <begin position="481"/>
        <end position="506"/>
    </location>
</feature>
<dbReference type="AlphaFoldDB" id="A0AAW1NW76"/>
<feature type="domain" description="Bicarbonate transporter-like transmembrane" evidence="8">
    <location>
        <begin position="9"/>
        <end position="179"/>
    </location>
</feature>
<dbReference type="InterPro" id="IPR003020">
    <property type="entry name" value="HCO3_transpt_euk"/>
</dbReference>
<feature type="domain" description="Bicarbonate transporter-like transmembrane" evidence="8">
    <location>
        <begin position="204"/>
        <end position="370"/>
    </location>
</feature>
<dbReference type="Proteomes" id="UP001465755">
    <property type="component" value="Unassembled WGS sequence"/>
</dbReference>
<keyword evidence="4 7" id="KW-1133">Transmembrane helix</keyword>
<protein>
    <recommendedName>
        <fullName evidence="8">Bicarbonate transporter-like transmembrane domain-containing protein</fullName>
    </recommendedName>
</protein>
<feature type="transmembrane region" description="Helical" evidence="7">
    <location>
        <begin position="36"/>
        <end position="53"/>
    </location>
</feature>
<evidence type="ECO:0000256" key="2">
    <source>
        <dbReference type="ARBA" id="ARBA00006262"/>
    </source>
</evidence>
<dbReference type="EMBL" id="JALJOQ010000118">
    <property type="protein sequence ID" value="KAK9796254.1"/>
    <property type="molecule type" value="Genomic_DNA"/>
</dbReference>
<dbReference type="Pfam" id="PF00955">
    <property type="entry name" value="HCO3_cotransp"/>
    <property type="match status" value="3"/>
</dbReference>
<feature type="compositionally biased region" description="Basic and acidic residues" evidence="6">
    <location>
        <begin position="638"/>
        <end position="650"/>
    </location>
</feature>
<evidence type="ECO:0000313" key="9">
    <source>
        <dbReference type="EMBL" id="KAK9796254.1"/>
    </source>
</evidence>
<evidence type="ECO:0000256" key="5">
    <source>
        <dbReference type="ARBA" id="ARBA00023136"/>
    </source>
</evidence>
<keyword evidence="3 7" id="KW-0812">Transmembrane</keyword>
<feature type="transmembrane region" description="Helical" evidence="7">
    <location>
        <begin position="90"/>
        <end position="107"/>
    </location>
</feature>
<dbReference type="PANTHER" id="PTHR11453">
    <property type="entry name" value="ANION EXCHANGE PROTEIN"/>
    <property type="match status" value="1"/>
</dbReference>
<evidence type="ECO:0000256" key="4">
    <source>
        <dbReference type="ARBA" id="ARBA00022989"/>
    </source>
</evidence>
<comment type="subcellular location">
    <subcellularLocation>
        <location evidence="1">Membrane</location>
        <topology evidence="1">Multi-pass membrane protein</topology>
    </subcellularLocation>
</comment>
<dbReference type="PANTHER" id="PTHR11453:SF82">
    <property type="entry name" value="BORON TRANSPORTER 1"/>
    <property type="match status" value="1"/>
</dbReference>
<dbReference type="Gene3D" id="1.10.287.570">
    <property type="entry name" value="Helical hairpin bin"/>
    <property type="match status" value="1"/>
</dbReference>
<keyword evidence="5 7" id="KW-0472">Membrane</keyword>
<feature type="transmembrane region" description="Helical" evidence="7">
    <location>
        <begin position="292"/>
        <end position="309"/>
    </location>
</feature>
<dbReference type="GO" id="GO:0005886">
    <property type="term" value="C:plasma membrane"/>
    <property type="evidence" value="ECO:0007669"/>
    <property type="project" value="TreeGrafter"/>
</dbReference>
<dbReference type="GO" id="GO:0005452">
    <property type="term" value="F:solute:inorganic anion antiporter activity"/>
    <property type="evidence" value="ECO:0007669"/>
    <property type="project" value="InterPro"/>
</dbReference>
<keyword evidence="10" id="KW-1185">Reference proteome</keyword>
<comment type="caution">
    <text evidence="9">The sequence shown here is derived from an EMBL/GenBank/DDBJ whole genome shotgun (WGS) entry which is preliminary data.</text>
</comment>
<dbReference type="GO" id="GO:0006820">
    <property type="term" value="P:monoatomic anion transport"/>
    <property type="evidence" value="ECO:0007669"/>
    <property type="project" value="InterPro"/>
</dbReference>
<evidence type="ECO:0000256" key="3">
    <source>
        <dbReference type="ARBA" id="ARBA00022692"/>
    </source>
</evidence>